<dbReference type="AlphaFoldDB" id="A0A9X1WB08"/>
<evidence type="ECO:0000256" key="8">
    <source>
        <dbReference type="SAM" id="Phobius"/>
    </source>
</evidence>
<dbReference type="GO" id="GO:0005886">
    <property type="term" value="C:plasma membrane"/>
    <property type="evidence" value="ECO:0007669"/>
    <property type="project" value="UniProtKB-SubCell"/>
</dbReference>
<organism evidence="10 11">
    <name type="scientific">Vibrio gelatinilyticus</name>
    <dbReference type="NCBI Taxonomy" id="2893468"/>
    <lineage>
        <taxon>Bacteria</taxon>
        <taxon>Pseudomonadati</taxon>
        <taxon>Pseudomonadota</taxon>
        <taxon>Gammaproteobacteria</taxon>
        <taxon>Vibrionales</taxon>
        <taxon>Vibrionaceae</taxon>
        <taxon>Vibrio</taxon>
    </lineage>
</organism>
<feature type="transmembrane region" description="Helical" evidence="8">
    <location>
        <begin position="286"/>
        <end position="306"/>
    </location>
</feature>
<feature type="transmembrane region" description="Helical" evidence="8">
    <location>
        <begin position="91"/>
        <end position="111"/>
    </location>
</feature>
<keyword evidence="3 10" id="KW-0328">Glycosyltransferase</keyword>
<evidence type="ECO:0000256" key="5">
    <source>
        <dbReference type="ARBA" id="ARBA00022692"/>
    </source>
</evidence>
<keyword evidence="7 8" id="KW-0472">Membrane</keyword>
<reference evidence="10" key="1">
    <citation type="submission" date="2021-11" db="EMBL/GenBank/DDBJ databases">
        <title>Vibrio ZSDE26 sp. nov. and Vibrio ZSDZ34 sp. nov., isolated from coastal seawater in Qingdao.</title>
        <authorList>
            <person name="Zhang P."/>
        </authorList>
    </citation>
    <scope>NUCLEOTIDE SEQUENCE</scope>
    <source>
        <strain evidence="10">ZSDZ34</strain>
    </source>
</reference>
<dbReference type="Pfam" id="PF13231">
    <property type="entry name" value="PMT_2"/>
    <property type="match status" value="1"/>
</dbReference>
<name>A0A9X1WB08_9VIBR</name>
<dbReference type="InterPro" id="IPR038731">
    <property type="entry name" value="RgtA/B/C-like"/>
</dbReference>
<protein>
    <submittedName>
        <fullName evidence="10">Glycosyltransferase family 39 protein</fullName>
        <ecNumber evidence="10">2.4.-.-</ecNumber>
    </submittedName>
</protein>
<evidence type="ECO:0000256" key="7">
    <source>
        <dbReference type="ARBA" id="ARBA00023136"/>
    </source>
</evidence>
<gene>
    <name evidence="10" type="ORF">LNL84_12005</name>
</gene>
<feature type="transmembrane region" description="Helical" evidence="8">
    <location>
        <begin position="24"/>
        <end position="43"/>
    </location>
</feature>
<feature type="transmembrane region" description="Helical" evidence="8">
    <location>
        <begin position="169"/>
        <end position="199"/>
    </location>
</feature>
<evidence type="ECO:0000256" key="6">
    <source>
        <dbReference type="ARBA" id="ARBA00022989"/>
    </source>
</evidence>
<evidence type="ECO:0000259" key="9">
    <source>
        <dbReference type="Pfam" id="PF13231"/>
    </source>
</evidence>
<keyword evidence="2" id="KW-1003">Cell membrane</keyword>
<accession>A0A9X1WB08</accession>
<evidence type="ECO:0000256" key="2">
    <source>
        <dbReference type="ARBA" id="ARBA00022475"/>
    </source>
</evidence>
<dbReference type="GO" id="GO:0009103">
    <property type="term" value="P:lipopolysaccharide biosynthetic process"/>
    <property type="evidence" value="ECO:0007669"/>
    <property type="project" value="UniProtKB-ARBA"/>
</dbReference>
<dbReference type="InterPro" id="IPR050297">
    <property type="entry name" value="LipidA_mod_glycosyltrf_83"/>
</dbReference>
<feature type="transmembrane region" description="Helical" evidence="8">
    <location>
        <begin position="117"/>
        <end position="138"/>
    </location>
</feature>
<dbReference type="EMBL" id="JAJNNZ010000008">
    <property type="protein sequence ID" value="MCJ2377557.1"/>
    <property type="molecule type" value="Genomic_DNA"/>
</dbReference>
<comment type="subcellular location">
    <subcellularLocation>
        <location evidence="1">Cell membrane</location>
        <topology evidence="1">Multi-pass membrane protein</topology>
    </subcellularLocation>
</comment>
<dbReference type="PANTHER" id="PTHR33908:SF11">
    <property type="entry name" value="MEMBRANE PROTEIN"/>
    <property type="match status" value="1"/>
</dbReference>
<evidence type="ECO:0000256" key="1">
    <source>
        <dbReference type="ARBA" id="ARBA00004651"/>
    </source>
</evidence>
<comment type="caution">
    <text evidence="10">The sequence shown here is derived from an EMBL/GenBank/DDBJ whole genome shotgun (WGS) entry which is preliminary data.</text>
</comment>
<evidence type="ECO:0000256" key="3">
    <source>
        <dbReference type="ARBA" id="ARBA00022676"/>
    </source>
</evidence>
<dbReference type="RefSeq" id="WP_244357660.1">
    <property type="nucleotide sequence ID" value="NZ_JAJNNZ010000008.1"/>
</dbReference>
<evidence type="ECO:0000256" key="4">
    <source>
        <dbReference type="ARBA" id="ARBA00022679"/>
    </source>
</evidence>
<evidence type="ECO:0000313" key="10">
    <source>
        <dbReference type="EMBL" id="MCJ2377557.1"/>
    </source>
</evidence>
<dbReference type="PANTHER" id="PTHR33908">
    <property type="entry name" value="MANNOSYLTRANSFERASE YKCB-RELATED"/>
    <property type="match status" value="1"/>
</dbReference>
<keyword evidence="6 8" id="KW-1133">Transmembrane helix</keyword>
<feature type="transmembrane region" description="Helical" evidence="8">
    <location>
        <begin position="343"/>
        <end position="363"/>
    </location>
</feature>
<dbReference type="EC" id="2.4.-.-" evidence="10"/>
<evidence type="ECO:0000313" key="11">
    <source>
        <dbReference type="Proteomes" id="UP001139488"/>
    </source>
</evidence>
<proteinExistence type="predicted"/>
<sequence length="497" mass="56542">MLSENLFSENTTLSAESIARSHRLAFLWCFFYAVAWSLVSYHLDPTVPYDAIEALNWASNGEWGSPNNPWFVGFVARILSFSDSSEFASAFWYVGHFSVISLGMLGCYFLAHKLTDSPAMAWLALFTLNLSGVINFEAIPYNDNYLLFGSWPWLLFFFVKATYDDPKWWIPFGIVAGCASMAKYTTFAPVGIVFLLSLFVPQVRKNYQNRYFYIAILVFLALILPNFIWLVENNFSAFKWVGGQVSAQISPGSWLAVLSVFYPFILVAAMLGKKGLKRRLEVPQKVHLTTLVLLSPLVPIMAWFSFHKGERLVEWLHPFFMPAPAVLVGYLSHSVVPYIKRPLKILLVMAMVILVGYASVLVFNVRNAGQKFVGIKTLSQDAESFWQEITDKPLKLVGGHYRAQWFTFYIGSHPQLTNQWNNETLPNVYNRHINEEMIREYGALILGDLGKGCQPGVFDSFSKEWPQFELTEQKQIVFQESPQDPKMDACLGIVLPK</sequence>
<feature type="transmembrane region" description="Helical" evidence="8">
    <location>
        <begin position="211"/>
        <end position="231"/>
    </location>
</feature>
<feature type="transmembrane region" description="Helical" evidence="8">
    <location>
        <begin position="251"/>
        <end position="271"/>
    </location>
</feature>
<keyword evidence="11" id="KW-1185">Reference proteome</keyword>
<feature type="domain" description="Glycosyltransferase RgtA/B/C/D-like" evidence="9">
    <location>
        <begin position="67"/>
        <end position="229"/>
    </location>
</feature>
<keyword evidence="5 8" id="KW-0812">Transmembrane</keyword>
<feature type="transmembrane region" description="Helical" evidence="8">
    <location>
        <begin position="312"/>
        <end position="331"/>
    </location>
</feature>
<dbReference type="GO" id="GO:0016763">
    <property type="term" value="F:pentosyltransferase activity"/>
    <property type="evidence" value="ECO:0007669"/>
    <property type="project" value="TreeGrafter"/>
</dbReference>
<dbReference type="Proteomes" id="UP001139488">
    <property type="component" value="Unassembled WGS sequence"/>
</dbReference>
<keyword evidence="4 10" id="KW-0808">Transferase</keyword>